<dbReference type="Proteomes" id="UP000243589">
    <property type="component" value="Unassembled WGS sequence"/>
</dbReference>
<keyword evidence="3" id="KW-1185">Reference proteome</keyword>
<sequence>MIPRRTSDTCPCGGLPTGAVLGDCCLPLLEGTRAADTAEALMRSRFTACALGNADYLFRTWHPRTRPADTQLDAEVEWTSLDILDTVDGGAGDKTGIVEFAAHYRVGGETGTMRERSSFAVRAGRWFYVDGEHESAD</sequence>
<protein>
    <recommendedName>
        <fullName evidence="1">YchJ-like middle NTF2-like domain-containing protein</fullName>
    </recommendedName>
</protein>
<evidence type="ECO:0000259" key="1">
    <source>
        <dbReference type="Pfam" id="PF17775"/>
    </source>
</evidence>
<organism evidence="2 3">
    <name type="scientific">Brevibacterium ravenspurgense</name>
    <dbReference type="NCBI Taxonomy" id="479117"/>
    <lineage>
        <taxon>Bacteria</taxon>
        <taxon>Bacillati</taxon>
        <taxon>Actinomycetota</taxon>
        <taxon>Actinomycetes</taxon>
        <taxon>Micrococcales</taxon>
        <taxon>Brevibacteriaceae</taxon>
        <taxon>Brevibacterium</taxon>
    </lineage>
</organism>
<accession>A0A150H8L6</accession>
<dbReference type="RefSeq" id="WP_062021908.1">
    <property type="nucleotide sequence ID" value="NZ_LQQC01000010.1"/>
</dbReference>
<comment type="caution">
    <text evidence="2">The sequence shown here is derived from an EMBL/GenBank/DDBJ whole genome shotgun (WGS) entry which is preliminary data.</text>
</comment>
<dbReference type="SUPFAM" id="SSF54427">
    <property type="entry name" value="NTF2-like"/>
    <property type="match status" value="1"/>
</dbReference>
<name>A0A150H8L6_9MICO</name>
<reference evidence="2 3" key="1">
    <citation type="submission" date="2016-01" db="EMBL/GenBank/DDBJ databases">
        <title>Use of Whole Genome Sequencing to ascertain that Brevibacterium massiliense (Roux, Raoult 2009) is a later heterotypic synonym of Brevibacterium ravenspurgense (Mages 2008).</title>
        <authorList>
            <person name="Bernier A.-M."/>
            <person name="Burdz T."/>
            <person name="Huynh C."/>
            <person name="Pachecho A.L."/>
            <person name="Wiebe D."/>
            <person name="Bonner C."/>
            <person name="Bernard K."/>
        </authorList>
    </citation>
    <scope>NUCLEOTIDE SEQUENCE [LARGE SCALE GENOMIC DNA]</scope>
    <source>
        <strain evidence="2 3">CCUG56047</strain>
    </source>
</reference>
<dbReference type="InterPro" id="IPR032710">
    <property type="entry name" value="NTF2-like_dom_sf"/>
</dbReference>
<proteinExistence type="predicted"/>
<feature type="domain" description="YchJ-like middle NTF2-like" evidence="1">
    <location>
        <begin position="37"/>
        <end position="131"/>
    </location>
</feature>
<gene>
    <name evidence="2" type="ORF">Bravens_01496</name>
</gene>
<dbReference type="EMBL" id="LQQC01000010">
    <property type="protein sequence ID" value="KXZ58447.1"/>
    <property type="molecule type" value="Genomic_DNA"/>
</dbReference>
<evidence type="ECO:0000313" key="3">
    <source>
        <dbReference type="Proteomes" id="UP000243589"/>
    </source>
</evidence>
<evidence type="ECO:0000313" key="2">
    <source>
        <dbReference type="EMBL" id="KXZ58447.1"/>
    </source>
</evidence>
<dbReference type="InterPro" id="IPR048469">
    <property type="entry name" value="YchJ-like_M"/>
</dbReference>
<dbReference type="Pfam" id="PF17775">
    <property type="entry name" value="YchJ_M-like"/>
    <property type="match status" value="1"/>
</dbReference>
<dbReference type="PATRIC" id="fig|479117.4.peg.1482"/>
<dbReference type="AlphaFoldDB" id="A0A150H8L6"/>
<dbReference type="Gene3D" id="3.10.450.50">
    <property type="match status" value="1"/>
</dbReference>